<dbReference type="UniPathway" id="UPA00219"/>
<dbReference type="GO" id="GO:0008766">
    <property type="term" value="F:UDP-N-acetylmuramoylalanyl-D-glutamyl-2,6-diaminopimelate-D-alanyl-D-alanine ligase activity"/>
    <property type="evidence" value="ECO:0007669"/>
    <property type="project" value="RHEA"/>
</dbReference>
<dbReference type="SUPFAM" id="SSF53623">
    <property type="entry name" value="MurD-like peptide ligases, catalytic domain"/>
    <property type="match status" value="1"/>
</dbReference>
<evidence type="ECO:0000256" key="5">
    <source>
        <dbReference type="ARBA" id="ARBA00022840"/>
    </source>
</evidence>
<dbReference type="GO" id="GO:0071555">
    <property type="term" value="P:cell wall organization"/>
    <property type="evidence" value="ECO:0007669"/>
    <property type="project" value="UniProtKB-KW"/>
</dbReference>
<dbReference type="EC" id="6.3.2.10" evidence="10 11"/>
<dbReference type="SUPFAM" id="SSF63418">
    <property type="entry name" value="MurE/MurF N-terminal domain"/>
    <property type="match status" value="1"/>
</dbReference>
<keyword evidence="1 10" id="KW-0963">Cytoplasm</keyword>
<dbReference type="NCBIfam" id="TIGR01143">
    <property type="entry name" value="murF"/>
    <property type="match status" value="1"/>
</dbReference>
<evidence type="ECO:0000256" key="8">
    <source>
        <dbReference type="ARBA" id="ARBA00023306"/>
    </source>
</evidence>
<dbReference type="Gene3D" id="3.40.1390.10">
    <property type="entry name" value="MurE/MurF, N-terminal domain"/>
    <property type="match status" value="1"/>
</dbReference>
<dbReference type="SUPFAM" id="SSF53244">
    <property type="entry name" value="MurD-like peptide ligases, peptide-binding domain"/>
    <property type="match status" value="1"/>
</dbReference>
<evidence type="ECO:0000259" key="13">
    <source>
        <dbReference type="Pfam" id="PF02875"/>
    </source>
</evidence>
<dbReference type="GO" id="GO:0008360">
    <property type="term" value="P:regulation of cell shape"/>
    <property type="evidence" value="ECO:0007669"/>
    <property type="project" value="UniProtKB-KW"/>
</dbReference>
<evidence type="ECO:0000259" key="14">
    <source>
        <dbReference type="Pfam" id="PF08245"/>
    </source>
</evidence>
<dbReference type="Gene3D" id="3.40.1190.10">
    <property type="entry name" value="Mur-like, catalytic domain"/>
    <property type="match status" value="1"/>
</dbReference>
<feature type="domain" description="Mur ligase N-terminal catalytic" evidence="12">
    <location>
        <begin position="23"/>
        <end position="69"/>
    </location>
</feature>
<evidence type="ECO:0000313" key="16">
    <source>
        <dbReference type="Proteomes" id="UP000194798"/>
    </source>
</evidence>
<feature type="domain" description="Mur ligase central" evidence="14">
    <location>
        <begin position="106"/>
        <end position="303"/>
    </location>
</feature>
<protein>
    <recommendedName>
        <fullName evidence="10 11">UDP-N-acetylmuramoyl-tripeptide--D-alanyl-D-alanine ligase</fullName>
        <ecNumber evidence="10 11">6.3.2.10</ecNumber>
    </recommendedName>
    <alternativeName>
        <fullName evidence="10">D-alanyl-D-alanine-adding enzyme</fullName>
    </alternativeName>
</protein>
<organism evidence="15 16">
    <name type="scientific">Thioflexithrix psekupsensis</name>
    <dbReference type="NCBI Taxonomy" id="1570016"/>
    <lineage>
        <taxon>Bacteria</taxon>
        <taxon>Pseudomonadati</taxon>
        <taxon>Pseudomonadota</taxon>
        <taxon>Gammaproteobacteria</taxon>
        <taxon>Thiotrichales</taxon>
        <taxon>Thioflexithrix</taxon>
    </lineage>
</organism>
<dbReference type="AlphaFoldDB" id="A0A251X5S6"/>
<dbReference type="GO" id="GO:0005524">
    <property type="term" value="F:ATP binding"/>
    <property type="evidence" value="ECO:0007669"/>
    <property type="project" value="UniProtKB-UniRule"/>
</dbReference>
<dbReference type="RefSeq" id="WP_086488542.1">
    <property type="nucleotide sequence ID" value="NZ_MSLT01000018.1"/>
</dbReference>
<comment type="catalytic activity">
    <reaction evidence="10 11">
        <text>D-alanyl-D-alanine + UDP-N-acetyl-alpha-D-muramoyl-L-alanyl-gamma-D-glutamyl-meso-2,6-diaminopimelate + ATP = UDP-N-acetyl-alpha-D-muramoyl-L-alanyl-gamma-D-glutamyl-meso-2,6-diaminopimeloyl-D-alanyl-D-alanine + ADP + phosphate + H(+)</text>
        <dbReference type="Rhea" id="RHEA:28374"/>
        <dbReference type="ChEBI" id="CHEBI:15378"/>
        <dbReference type="ChEBI" id="CHEBI:30616"/>
        <dbReference type="ChEBI" id="CHEBI:43474"/>
        <dbReference type="ChEBI" id="CHEBI:57822"/>
        <dbReference type="ChEBI" id="CHEBI:61386"/>
        <dbReference type="ChEBI" id="CHEBI:83905"/>
        <dbReference type="ChEBI" id="CHEBI:456216"/>
        <dbReference type="EC" id="6.3.2.10"/>
    </reaction>
</comment>
<dbReference type="PANTHER" id="PTHR43024">
    <property type="entry name" value="UDP-N-ACETYLMURAMOYL-TRIPEPTIDE--D-ALANYL-D-ALANINE LIGASE"/>
    <property type="match status" value="1"/>
</dbReference>
<evidence type="ECO:0000256" key="10">
    <source>
        <dbReference type="HAMAP-Rule" id="MF_02019"/>
    </source>
</evidence>
<accession>A0A251X5S6</accession>
<dbReference type="GO" id="GO:0009252">
    <property type="term" value="P:peptidoglycan biosynthetic process"/>
    <property type="evidence" value="ECO:0007669"/>
    <property type="project" value="UniProtKB-UniRule"/>
</dbReference>
<comment type="subcellular location">
    <subcellularLocation>
        <location evidence="10 11">Cytoplasm</location>
    </subcellularLocation>
</comment>
<dbReference type="InterPro" id="IPR000713">
    <property type="entry name" value="Mur_ligase_N"/>
</dbReference>
<comment type="function">
    <text evidence="10 11">Involved in cell wall formation. Catalyzes the final step in the synthesis of UDP-N-acetylmuramoyl-pentapeptide, the precursor of murein.</text>
</comment>
<evidence type="ECO:0000313" key="15">
    <source>
        <dbReference type="EMBL" id="OUD13095.1"/>
    </source>
</evidence>
<evidence type="ECO:0000256" key="6">
    <source>
        <dbReference type="ARBA" id="ARBA00022960"/>
    </source>
</evidence>
<evidence type="ECO:0000256" key="2">
    <source>
        <dbReference type="ARBA" id="ARBA00022598"/>
    </source>
</evidence>
<dbReference type="HAMAP" id="MF_02019">
    <property type="entry name" value="MurF"/>
    <property type="match status" value="1"/>
</dbReference>
<keyword evidence="6 10" id="KW-0133">Cell shape</keyword>
<dbReference type="GO" id="GO:0005737">
    <property type="term" value="C:cytoplasm"/>
    <property type="evidence" value="ECO:0007669"/>
    <property type="project" value="UniProtKB-SubCell"/>
</dbReference>
<evidence type="ECO:0000256" key="4">
    <source>
        <dbReference type="ARBA" id="ARBA00022741"/>
    </source>
</evidence>
<reference evidence="15 16" key="1">
    <citation type="submission" date="2016-12" db="EMBL/GenBank/DDBJ databases">
        <title>Thioflexothrix psekupsii D3 genome sequencing and assembly.</title>
        <authorList>
            <person name="Fomenkov A."/>
            <person name="Vincze T."/>
            <person name="Grabovich M."/>
            <person name="Anton B.P."/>
            <person name="Dubinina G."/>
            <person name="Orlova M."/>
            <person name="Belousova E."/>
            <person name="Roberts R.J."/>
        </authorList>
    </citation>
    <scope>NUCLEOTIDE SEQUENCE [LARGE SCALE GENOMIC DNA]</scope>
    <source>
        <strain evidence="15">D3</strain>
    </source>
</reference>
<keyword evidence="9 10" id="KW-0961">Cell wall biogenesis/degradation</keyword>
<sequence length="459" mass="50264">MLTFNLIEIAPVLKAQFIGHNTTIQGCSIDTRTLETGNLFFALRGEQFDGHAFIAEAQKKGAAAIVVDHFCESPLPQLVVNDTLIAFGYLARWWRQNMSLKHLVAVTGSNGKTTVKEMTRAILNQKGKTLATQANFNNEIGVPLTLLQLTPEHDYAVIEMGARAVGDIARLTPLAQPDVATITQCAPAHLAGFGSVDNVAQAKGEIFHHLPAHGMAVINRDDLYADYWHNSLLEENGLPRCRISSFGLTTTVAIAPEIKAIDWQVQTTGCDFTLITPIGHRHIHLPLLGQHNISNALNAAACALACDCNLDDIQQGLETLTPVKGRLQVVAGLNDNVLLDDTYNANPTSLTAALRVLAQYPAPRWLILGDMKELGEQAIDYHRQAGELARDLGIEQVWTVGDLARHAAMVFGKNAHYFETMNDLMAVLTKYQPEQAHILVKGSRSMQMERVINALKVGY</sequence>
<dbReference type="Proteomes" id="UP000194798">
    <property type="component" value="Unassembled WGS sequence"/>
</dbReference>
<evidence type="ECO:0000256" key="9">
    <source>
        <dbReference type="ARBA" id="ARBA00023316"/>
    </source>
</evidence>
<dbReference type="InterPro" id="IPR051046">
    <property type="entry name" value="MurCDEF_CellWall_CoF430Synth"/>
</dbReference>
<evidence type="ECO:0000256" key="1">
    <source>
        <dbReference type="ARBA" id="ARBA00022490"/>
    </source>
</evidence>
<dbReference type="InterPro" id="IPR013221">
    <property type="entry name" value="Mur_ligase_cen"/>
</dbReference>
<comment type="pathway">
    <text evidence="10 11">Cell wall biogenesis; peptidoglycan biosynthesis.</text>
</comment>
<evidence type="ECO:0000256" key="3">
    <source>
        <dbReference type="ARBA" id="ARBA00022618"/>
    </source>
</evidence>
<gene>
    <name evidence="10" type="primary">murF</name>
    <name evidence="15" type="ORF">TPSD3_10625</name>
</gene>
<dbReference type="InterPro" id="IPR036615">
    <property type="entry name" value="Mur_ligase_C_dom_sf"/>
</dbReference>
<dbReference type="EMBL" id="MSLT01000018">
    <property type="protein sequence ID" value="OUD13095.1"/>
    <property type="molecule type" value="Genomic_DNA"/>
</dbReference>
<dbReference type="Pfam" id="PF02875">
    <property type="entry name" value="Mur_ligase_C"/>
    <property type="match status" value="1"/>
</dbReference>
<dbReference type="InterPro" id="IPR035911">
    <property type="entry name" value="MurE/MurF_N"/>
</dbReference>
<evidence type="ECO:0000256" key="11">
    <source>
        <dbReference type="RuleBase" id="RU004136"/>
    </source>
</evidence>
<dbReference type="Gene3D" id="3.90.190.20">
    <property type="entry name" value="Mur ligase, C-terminal domain"/>
    <property type="match status" value="1"/>
</dbReference>
<dbReference type="GO" id="GO:0047480">
    <property type="term" value="F:UDP-N-acetylmuramoyl-tripeptide-D-alanyl-D-alanine ligase activity"/>
    <property type="evidence" value="ECO:0007669"/>
    <property type="project" value="UniProtKB-UniRule"/>
</dbReference>
<comment type="caution">
    <text evidence="15">The sequence shown here is derived from an EMBL/GenBank/DDBJ whole genome shotgun (WGS) entry which is preliminary data.</text>
</comment>
<dbReference type="InterPro" id="IPR036565">
    <property type="entry name" value="Mur-like_cat_sf"/>
</dbReference>
<proteinExistence type="inferred from homology"/>
<evidence type="ECO:0000259" key="12">
    <source>
        <dbReference type="Pfam" id="PF01225"/>
    </source>
</evidence>
<keyword evidence="3 10" id="KW-0132">Cell division</keyword>
<keyword evidence="2 10" id="KW-0436">Ligase</keyword>
<keyword evidence="7 10" id="KW-0573">Peptidoglycan synthesis</keyword>
<evidence type="ECO:0000256" key="7">
    <source>
        <dbReference type="ARBA" id="ARBA00022984"/>
    </source>
</evidence>
<comment type="similarity">
    <text evidence="10">Belongs to the MurCDEF family. MurF subfamily.</text>
</comment>
<keyword evidence="4 10" id="KW-0547">Nucleotide-binding</keyword>
<dbReference type="PANTHER" id="PTHR43024:SF1">
    <property type="entry name" value="UDP-N-ACETYLMURAMOYL-TRIPEPTIDE--D-ALANYL-D-ALANINE LIGASE"/>
    <property type="match status" value="1"/>
</dbReference>
<dbReference type="Pfam" id="PF01225">
    <property type="entry name" value="Mur_ligase"/>
    <property type="match status" value="1"/>
</dbReference>
<feature type="binding site" evidence="10">
    <location>
        <begin position="108"/>
        <end position="114"/>
    </location>
    <ligand>
        <name>ATP</name>
        <dbReference type="ChEBI" id="CHEBI:30616"/>
    </ligand>
</feature>
<dbReference type="GO" id="GO:0051301">
    <property type="term" value="P:cell division"/>
    <property type="evidence" value="ECO:0007669"/>
    <property type="project" value="UniProtKB-KW"/>
</dbReference>
<name>A0A251X5S6_9GAMM</name>
<dbReference type="InterPro" id="IPR005863">
    <property type="entry name" value="UDP-N-AcMur_synth"/>
</dbReference>
<dbReference type="Pfam" id="PF08245">
    <property type="entry name" value="Mur_ligase_M"/>
    <property type="match status" value="1"/>
</dbReference>
<dbReference type="InterPro" id="IPR004101">
    <property type="entry name" value="Mur_ligase_C"/>
</dbReference>
<keyword evidence="5 10" id="KW-0067">ATP-binding</keyword>
<feature type="domain" description="Mur ligase C-terminal" evidence="13">
    <location>
        <begin position="325"/>
        <end position="444"/>
    </location>
</feature>
<dbReference type="OrthoDB" id="9801978at2"/>
<keyword evidence="16" id="KW-1185">Reference proteome</keyword>
<keyword evidence="8 10" id="KW-0131">Cell cycle</keyword>